<dbReference type="Gene3D" id="1.10.1740.10">
    <property type="match status" value="1"/>
</dbReference>
<dbReference type="InterPro" id="IPR039425">
    <property type="entry name" value="RNA_pol_sigma-70-like"/>
</dbReference>
<evidence type="ECO:0000313" key="7">
    <source>
        <dbReference type="EMBL" id="ESS73637.1"/>
    </source>
</evidence>
<feature type="domain" description="RNA polymerase sigma-70 region 2" evidence="5">
    <location>
        <begin position="73"/>
        <end position="138"/>
    </location>
</feature>
<dbReference type="GO" id="GO:0016987">
    <property type="term" value="F:sigma factor activity"/>
    <property type="evidence" value="ECO:0007669"/>
    <property type="project" value="UniProtKB-KW"/>
</dbReference>
<dbReference type="InterPro" id="IPR014284">
    <property type="entry name" value="RNA_pol_sigma-70_dom"/>
</dbReference>
<evidence type="ECO:0000313" key="8">
    <source>
        <dbReference type="Proteomes" id="UP000017842"/>
    </source>
</evidence>
<dbReference type="PANTHER" id="PTHR43133:SF62">
    <property type="entry name" value="RNA POLYMERASE SIGMA FACTOR SIGZ"/>
    <property type="match status" value="1"/>
</dbReference>
<reference evidence="7 8" key="1">
    <citation type="journal article" date="2013" name="Genome Announc.">
        <title>Draft Genome Sequence of the Methanotrophic Gammaproteobacterium Methyloglobulus morosus DSM 22980 Strain KoM1.</title>
        <authorList>
            <person name="Poehlein A."/>
            <person name="Deutzmann J.S."/>
            <person name="Daniel R."/>
            <person name="Simeonova D.D."/>
        </authorList>
    </citation>
    <scope>NUCLEOTIDE SEQUENCE [LARGE SCALE GENOMIC DNA]</scope>
    <source>
        <strain evidence="7 8">KoM1</strain>
    </source>
</reference>
<keyword evidence="8" id="KW-1185">Reference proteome</keyword>
<dbReference type="CDD" id="cd06171">
    <property type="entry name" value="Sigma70_r4"/>
    <property type="match status" value="1"/>
</dbReference>
<accession>V5C591</accession>
<name>V5C591_9GAMM</name>
<organism evidence="7 8">
    <name type="scientific">Methyloglobulus morosus KoM1</name>
    <dbReference type="NCBI Taxonomy" id="1116472"/>
    <lineage>
        <taxon>Bacteria</taxon>
        <taxon>Pseudomonadati</taxon>
        <taxon>Pseudomonadota</taxon>
        <taxon>Gammaproteobacteria</taxon>
        <taxon>Methylococcales</taxon>
        <taxon>Methylococcaceae</taxon>
        <taxon>Methyloglobulus</taxon>
    </lineage>
</organism>
<dbReference type="Gene3D" id="1.10.10.10">
    <property type="entry name" value="Winged helix-like DNA-binding domain superfamily/Winged helix DNA-binding domain"/>
    <property type="match status" value="1"/>
</dbReference>
<dbReference type="InterPro" id="IPR007627">
    <property type="entry name" value="RNA_pol_sigma70_r2"/>
</dbReference>
<dbReference type="NCBIfam" id="TIGR02937">
    <property type="entry name" value="sigma70-ECF"/>
    <property type="match status" value="1"/>
</dbReference>
<dbReference type="PANTHER" id="PTHR43133">
    <property type="entry name" value="RNA POLYMERASE ECF-TYPE SIGMA FACTO"/>
    <property type="match status" value="1"/>
</dbReference>
<evidence type="ECO:0000256" key="1">
    <source>
        <dbReference type="ARBA" id="ARBA00010641"/>
    </source>
</evidence>
<dbReference type="GO" id="GO:0006352">
    <property type="term" value="P:DNA-templated transcription initiation"/>
    <property type="evidence" value="ECO:0007669"/>
    <property type="project" value="InterPro"/>
</dbReference>
<comment type="caution">
    <text evidence="7">The sequence shown here is derived from an EMBL/GenBank/DDBJ whole genome shotgun (WGS) entry which is preliminary data.</text>
</comment>
<dbReference type="SUPFAM" id="SSF88659">
    <property type="entry name" value="Sigma3 and sigma4 domains of RNA polymerase sigma factors"/>
    <property type="match status" value="1"/>
</dbReference>
<dbReference type="AlphaFoldDB" id="V5C591"/>
<dbReference type="InterPro" id="IPR013324">
    <property type="entry name" value="RNA_pol_sigma_r3/r4-like"/>
</dbReference>
<dbReference type="InterPro" id="IPR036388">
    <property type="entry name" value="WH-like_DNA-bd_sf"/>
</dbReference>
<dbReference type="STRING" id="1116472.MGMO_15c00580"/>
<sequence length="236" mass="26351">MSQHDNKMFKVQGFLSTVIEGFGLAEDLESEEMSGVANQGFQKISPSDITDDQELQDLICRIMKQDQSAFAALFKTMAARVNSLALRITDCVQLAEEVTEDTFFQVWRQAPRFDPARGTAKAWILTIARSRALDARRSVPPFEELAEPETVGDKVNQNHDDPPDLLSAVEQNHLLHSALETLAPLPRQLIALSFFRGLSHEEIADHAELPLGTVKSHIRRAIIHLREALLTPSLDS</sequence>
<evidence type="ECO:0000259" key="6">
    <source>
        <dbReference type="Pfam" id="PF08281"/>
    </source>
</evidence>
<protein>
    <submittedName>
        <fullName evidence="7">RNA polymerase, sigma-24 subunit, ECF subfamily</fullName>
    </submittedName>
</protein>
<keyword evidence="4" id="KW-0804">Transcription</keyword>
<dbReference type="GO" id="GO:0003677">
    <property type="term" value="F:DNA binding"/>
    <property type="evidence" value="ECO:0007669"/>
    <property type="project" value="InterPro"/>
</dbReference>
<dbReference type="PATRIC" id="fig|1116472.3.peg.560"/>
<dbReference type="Pfam" id="PF08281">
    <property type="entry name" value="Sigma70_r4_2"/>
    <property type="match status" value="1"/>
</dbReference>
<evidence type="ECO:0000256" key="4">
    <source>
        <dbReference type="ARBA" id="ARBA00023163"/>
    </source>
</evidence>
<dbReference type="eggNOG" id="COG1595">
    <property type="taxonomic scope" value="Bacteria"/>
</dbReference>
<dbReference type="SUPFAM" id="SSF88946">
    <property type="entry name" value="Sigma2 domain of RNA polymerase sigma factors"/>
    <property type="match status" value="1"/>
</dbReference>
<dbReference type="Pfam" id="PF04542">
    <property type="entry name" value="Sigma70_r2"/>
    <property type="match status" value="1"/>
</dbReference>
<dbReference type="Proteomes" id="UP000017842">
    <property type="component" value="Unassembled WGS sequence"/>
</dbReference>
<evidence type="ECO:0000256" key="2">
    <source>
        <dbReference type="ARBA" id="ARBA00023015"/>
    </source>
</evidence>
<proteinExistence type="inferred from homology"/>
<keyword evidence="2" id="KW-0805">Transcription regulation</keyword>
<evidence type="ECO:0000256" key="3">
    <source>
        <dbReference type="ARBA" id="ARBA00023082"/>
    </source>
</evidence>
<keyword evidence="3" id="KW-0731">Sigma factor</keyword>
<gene>
    <name evidence="7" type="ORF">MGMO_15c00580</name>
</gene>
<feature type="domain" description="RNA polymerase sigma factor 70 region 4 type 2" evidence="6">
    <location>
        <begin position="174"/>
        <end position="225"/>
    </location>
</feature>
<dbReference type="EMBL" id="AYLO01000015">
    <property type="protein sequence ID" value="ESS73637.1"/>
    <property type="molecule type" value="Genomic_DNA"/>
</dbReference>
<evidence type="ECO:0000259" key="5">
    <source>
        <dbReference type="Pfam" id="PF04542"/>
    </source>
</evidence>
<dbReference type="InterPro" id="IPR013249">
    <property type="entry name" value="RNA_pol_sigma70_r4_t2"/>
</dbReference>
<comment type="similarity">
    <text evidence="1">Belongs to the sigma-70 factor family. ECF subfamily.</text>
</comment>
<dbReference type="InterPro" id="IPR013325">
    <property type="entry name" value="RNA_pol_sigma_r2"/>
</dbReference>